<comment type="function">
    <text evidence="6">Catalyzes the reversible reaction in which hydroxymethyl group from 5,10-methylenetetrahydrofolate is transferred onto alpha-ketoisovalerate to form ketopantoate.</text>
</comment>
<accession>A0A0E0BZ97</accession>
<dbReference type="UniPathway" id="UPA00028">
    <property type="reaction ID" value="UER00003"/>
</dbReference>
<dbReference type="FunFam" id="3.20.20.60:FF:000003">
    <property type="entry name" value="3-methyl-2-oxobutanoate hydroxymethyltransferase"/>
    <property type="match status" value="2"/>
</dbReference>
<dbReference type="NCBIfam" id="NF001452">
    <property type="entry name" value="PRK00311.1"/>
    <property type="match status" value="2"/>
</dbReference>
<dbReference type="HOGENOM" id="CLU_032259_0_0_1"/>
<comment type="catalytic activity">
    <reaction evidence="5 6">
        <text>(6R)-5,10-methylene-5,6,7,8-tetrahydrofolate + 3-methyl-2-oxobutanoate + H2O = 2-dehydropantoate + (6S)-5,6,7,8-tetrahydrofolate</text>
        <dbReference type="Rhea" id="RHEA:11824"/>
        <dbReference type="ChEBI" id="CHEBI:11561"/>
        <dbReference type="ChEBI" id="CHEBI:11851"/>
        <dbReference type="ChEBI" id="CHEBI:15377"/>
        <dbReference type="ChEBI" id="CHEBI:15636"/>
        <dbReference type="ChEBI" id="CHEBI:57453"/>
        <dbReference type="EC" id="2.1.2.11"/>
    </reaction>
</comment>
<evidence type="ECO:0000313" key="7">
    <source>
        <dbReference type="EnsemblPlants" id="OMERI01G07860.1"/>
    </source>
</evidence>
<dbReference type="STRING" id="40149.A0A0E0BZ97"/>
<dbReference type="PANTHER" id="PTHR20881">
    <property type="entry name" value="3-METHYL-2-OXOBUTANOATE HYDROXYMETHYLTRANSFERASE"/>
    <property type="match status" value="1"/>
</dbReference>
<evidence type="ECO:0000256" key="3">
    <source>
        <dbReference type="ARBA" id="ARBA00012618"/>
    </source>
</evidence>
<dbReference type="InterPro" id="IPR015813">
    <property type="entry name" value="Pyrv/PenolPyrv_kinase-like_dom"/>
</dbReference>
<dbReference type="EnsemblPlants" id="OMERI01G07860.1">
    <property type="protein sequence ID" value="OMERI01G07860.1"/>
    <property type="gene ID" value="OMERI01G07860"/>
</dbReference>
<keyword evidence="6" id="KW-0566">Pantothenate biosynthesis</keyword>
<evidence type="ECO:0000256" key="1">
    <source>
        <dbReference type="ARBA" id="ARBA00005033"/>
    </source>
</evidence>
<dbReference type="GO" id="GO:0015940">
    <property type="term" value="P:pantothenate biosynthetic process"/>
    <property type="evidence" value="ECO:0007669"/>
    <property type="project" value="UniProtKB-UniPathway"/>
</dbReference>
<dbReference type="PANTHER" id="PTHR20881:SF0">
    <property type="entry name" value="3-METHYL-2-OXOBUTANOATE HYDROXYMETHYLTRANSFERASE"/>
    <property type="match status" value="1"/>
</dbReference>
<dbReference type="GO" id="GO:0005739">
    <property type="term" value="C:mitochondrion"/>
    <property type="evidence" value="ECO:0007669"/>
    <property type="project" value="TreeGrafter"/>
</dbReference>
<protein>
    <recommendedName>
        <fullName evidence="3 6">3-methyl-2-oxobutanoate hydroxymethyltransferase</fullName>
        <ecNumber evidence="3 6">2.1.2.11</ecNumber>
    </recommendedName>
</protein>
<dbReference type="Gramene" id="OMERI01G07860.1">
    <property type="protein sequence ID" value="OMERI01G07860.1"/>
    <property type="gene ID" value="OMERI01G07860"/>
</dbReference>
<comment type="pathway">
    <text evidence="1 6">Cofactor biosynthesis; (R)-pantothenate biosynthesis; (R)-pantoate from 3-methyl-2-oxobutanoate: step 1/2.</text>
</comment>
<comment type="similarity">
    <text evidence="2 6">Belongs to the PanB family.</text>
</comment>
<name>A0A0E0BZ97_9ORYZ</name>
<dbReference type="NCBIfam" id="TIGR00222">
    <property type="entry name" value="panB"/>
    <property type="match status" value="2"/>
</dbReference>
<dbReference type="GO" id="GO:0003864">
    <property type="term" value="F:3-methyl-2-oxobutanoate hydroxymethyltransferase activity"/>
    <property type="evidence" value="ECO:0007669"/>
    <property type="project" value="UniProtKB-EC"/>
</dbReference>
<reference evidence="7" key="2">
    <citation type="submission" date="2018-05" db="EMBL/GenBank/DDBJ databases">
        <title>OmerRS3 (Oryza meridionalis Reference Sequence Version 3).</title>
        <authorList>
            <person name="Zhang J."/>
            <person name="Kudrna D."/>
            <person name="Lee S."/>
            <person name="Talag J."/>
            <person name="Welchert J."/>
            <person name="Wing R.A."/>
        </authorList>
    </citation>
    <scope>NUCLEOTIDE SEQUENCE [LARGE SCALE GENOMIC DNA]</scope>
    <source>
        <strain evidence="7">cv. OR44</strain>
    </source>
</reference>
<dbReference type="Proteomes" id="UP000008021">
    <property type="component" value="Chromosome 1"/>
</dbReference>
<proteinExistence type="inferred from homology"/>
<evidence type="ECO:0000313" key="8">
    <source>
        <dbReference type="Proteomes" id="UP000008021"/>
    </source>
</evidence>
<dbReference type="CDD" id="cd06557">
    <property type="entry name" value="KPHMT-like"/>
    <property type="match status" value="2"/>
</dbReference>
<dbReference type="EC" id="2.1.2.11" evidence="3 6"/>
<dbReference type="SUPFAM" id="SSF51621">
    <property type="entry name" value="Phosphoenolpyruvate/pyruvate domain"/>
    <property type="match status" value="2"/>
</dbReference>
<organism evidence="7">
    <name type="scientific">Oryza meridionalis</name>
    <dbReference type="NCBI Taxonomy" id="40149"/>
    <lineage>
        <taxon>Eukaryota</taxon>
        <taxon>Viridiplantae</taxon>
        <taxon>Streptophyta</taxon>
        <taxon>Embryophyta</taxon>
        <taxon>Tracheophyta</taxon>
        <taxon>Spermatophyta</taxon>
        <taxon>Magnoliopsida</taxon>
        <taxon>Liliopsida</taxon>
        <taxon>Poales</taxon>
        <taxon>Poaceae</taxon>
        <taxon>BOP clade</taxon>
        <taxon>Oryzoideae</taxon>
        <taxon>Oryzeae</taxon>
        <taxon>Oryzinae</taxon>
        <taxon>Oryza</taxon>
    </lineage>
</organism>
<dbReference type="Pfam" id="PF02548">
    <property type="entry name" value="Pantoate_transf"/>
    <property type="match status" value="2"/>
</dbReference>
<dbReference type="InterPro" id="IPR040442">
    <property type="entry name" value="Pyrv_kinase-like_dom_sf"/>
</dbReference>
<dbReference type="InterPro" id="IPR003700">
    <property type="entry name" value="Pantoate_hydroxy_MeTrfase"/>
</dbReference>
<keyword evidence="4 6" id="KW-0808">Transferase</keyword>
<reference evidence="7" key="1">
    <citation type="submission" date="2015-04" db="UniProtKB">
        <authorList>
            <consortium name="EnsemblPlants"/>
        </authorList>
    </citation>
    <scope>IDENTIFICATION</scope>
</reference>
<dbReference type="eggNOG" id="KOG2949">
    <property type="taxonomic scope" value="Eukaryota"/>
</dbReference>
<evidence type="ECO:0000256" key="5">
    <source>
        <dbReference type="ARBA" id="ARBA00049172"/>
    </source>
</evidence>
<evidence type="ECO:0000256" key="2">
    <source>
        <dbReference type="ARBA" id="ARBA00008676"/>
    </source>
</evidence>
<sequence length="699" mass="72353">MSFSRLLTPRILLDATAAVFPPSSSVVAPSLSRQLRCTRTGGSPQAPPHRLVARQAVSNVAAEPAIYGGGGAQQAASSAAARHVTLATLRGKHRRGEPISMVTAYDYPSGVHVDAAGFDICLVGDSAAMVAHGHDNTLPISLDLMIEHCRAVARGAARTFLVGDLPFGSYEASTAQAVGSAVRVMKEGGVNSIKLEGSAPSRISAARAIVDAGIAVMGHIGLTPQSVSALGGFRPQGKTVESAVKVVEAALALQEAGCFAVVLECVPAPVAAAATSALQIPTIGIGAGPFCSGQVLVYHDLLGTFQTSHAKVSPKFCKQYGNIGDEINRALSKYKQEVETQSFPGPSHTPYKLAATDVDAFLNALKMKGLNVAADAAADAVEYTDEKEINGMPQLKHRRGEPITVVTAYDYPSAVHVDSAGIDVCLVGDSAAMVVHGHDTTLPISLDVMLEHCRAVARGATRPLLVGDLPFGCYESSSTRAVDSAVRVLKEGGMDAIKLEGGAPSRISAAKAIVEAGIAVMGHVGLTPQAISVLGGFRPQGKTVDSAVKVVETALALQEAGCFSVVLECVPAPVAAAATSALQIPTIGIGAGPFCSGQVLVYHDLLGMMQHPHHAKVTPKFCKQFGNVGHVINKALSEYKQEVETRSFPGPSHTPYKIAAADVDGFAKALQKMGLDEAANAAAAAAENAEKDGELPENK</sequence>
<evidence type="ECO:0000256" key="4">
    <source>
        <dbReference type="ARBA" id="ARBA00022679"/>
    </source>
</evidence>
<dbReference type="Gene3D" id="3.20.20.60">
    <property type="entry name" value="Phosphoenolpyruvate-binding domains"/>
    <property type="match status" value="2"/>
</dbReference>
<keyword evidence="8" id="KW-1185">Reference proteome</keyword>
<dbReference type="HAMAP" id="MF_00156">
    <property type="entry name" value="PanB"/>
    <property type="match status" value="2"/>
</dbReference>
<evidence type="ECO:0000256" key="6">
    <source>
        <dbReference type="RuleBase" id="RU362100"/>
    </source>
</evidence>
<dbReference type="GO" id="GO:0000287">
    <property type="term" value="F:magnesium ion binding"/>
    <property type="evidence" value="ECO:0007669"/>
    <property type="project" value="TreeGrafter"/>
</dbReference>
<dbReference type="AlphaFoldDB" id="A0A0E0BZ97"/>